<protein>
    <submittedName>
        <fullName evidence="1">Uncharacterized protein</fullName>
    </submittedName>
</protein>
<sequence>MPEETFSEQDRVNILMDFVKQGYYQQAGAFVKQFSEPFYQIIVSQPFLLCCSYYCFGCNDGQQNINLLSLAAVLYRFYKMWDEIYCIYIRNTI</sequence>
<reference evidence="1" key="1">
    <citation type="submission" date="2007-11" db="EMBL/GenBank/DDBJ databases">
        <authorList>
            <person name="Fulton L."/>
            <person name="Clifton S."/>
            <person name="Fulton B."/>
            <person name="Xu J."/>
            <person name="Minx P."/>
            <person name="Pepin K.H."/>
            <person name="Johnson M."/>
            <person name="Thiruvilangam P."/>
            <person name="Bhonagiri V."/>
            <person name="Nash W.E."/>
            <person name="Mardis E.R."/>
            <person name="Wilson R.K."/>
        </authorList>
    </citation>
    <scope>NUCLEOTIDE SEQUENCE [LARGE SCALE GENOMIC DNA]</scope>
    <source>
        <strain evidence="1">DSM 17241</strain>
    </source>
</reference>
<accession>B0PDL6</accession>
<dbReference type="HOGENOM" id="CLU_2393414_0_0_9"/>
<dbReference type="Proteomes" id="UP000003803">
    <property type="component" value="Unassembled WGS sequence"/>
</dbReference>
<dbReference type="AlphaFoldDB" id="B0PDL6"/>
<keyword evidence="2" id="KW-1185">Reference proteome</keyword>
<organism evidence="1 2">
    <name type="scientific">Anaerotruncus colihominis DSM 17241</name>
    <dbReference type="NCBI Taxonomy" id="445972"/>
    <lineage>
        <taxon>Bacteria</taxon>
        <taxon>Bacillati</taxon>
        <taxon>Bacillota</taxon>
        <taxon>Clostridia</taxon>
        <taxon>Eubacteriales</taxon>
        <taxon>Oscillospiraceae</taxon>
        <taxon>Anaerotruncus</taxon>
    </lineage>
</organism>
<comment type="caution">
    <text evidence="1">The sequence shown here is derived from an EMBL/GenBank/DDBJ whole genome shotgun (WGS) entry which is preliminary data.</text>
</comment>
<dbReference type="EMBL" id="ABGD02000024">
    <property type="protein sequence ID" value="EDS10568.1"/>
    <property type="molecule type" value="Genomic_DNA"/>
</dbReference>
<evidence type="ECO:0000313" key="1">
    <source>
        <dbReference type="EMBL" id="EDS10568.1"/>
    </source>
</evidence>
<name>B0PDL6_9FIRM</name>
<proteinExistence type="predicted"/>
<gene>
    <name evidence="1" type="ORF">ANACOL_03170</name>
</gene>
<evidence type="ECO:0000313" key="2">
    <source>
        <dbReference type="Proteomes" id="UP000003803"/>
    </source>
</evidence>
<reference evidence="1" key="2">
    <citation type="submission" date="2013-09" db="EMBL/GenBank/DDBJ databases">
        <title>Draft genome sequence of Anaerotruncus colihominis(DSM 17241).</title>
        <authorList>
            <person name="Sudarsanam P."/>
            <person name="Ley R."/>
            <person name="Guruge J."/>
            <person name="Turnbaugh P.J."/>
            <person name="Mahowald M."/>
            <person name="Liep D."/>
            <person name="Gordon J."/>
        </authorList>
    </citation>
    <scope>NUCLEOTIDE SEQUENCE</scope>
    <source>
        <strain evidence="1">DSM 17241</strain>
    </source>
</reference>